<evidence type="ECO:0000313" key="1">
    <source>
        <dbReference type="EMBL" id="KAH9803604.1"/>
    </source>
</evidence>
<name>A0ACB8P0K0_CITSI</name>
<keyword evidence="2" id="KW-1185">Reference proteome</keyword>
<organism evidence="1 2">
    <name type="scientific">Citrus sinensis</name>
    <name type="common">Sweet orange</name>
    <name type="synonym">Citrus aurantium var. sinensis</name>
    <dbReference type="NCBI Taxonomy" id="2711"/>
    <lineage>
        <taxon>Eukaryota</taxon>
        <taxon>Viridiplantae</taxon>
        <taxon>Streptophyta</taxon>
        <taxon>Embryophyta</taxon>
        <taxon>Tracheophyta</taxon>
        <taxon>Spermatophyta</taxon>
        <taxon>Magnoliopsida</taxon>
        <taxon>eudicotyledons</taxon>
        <taxon>Gunneridae</taxon>
        <taxon>Pentapetalae</taxon>
        <taxon>rosids</taxon>
        <taxon>malvids</taxon>
        <taxon>Sapindales</taxon>
        <taxon>Rutaceae</taxon>
        <taxon>Aurantioideae</taxon>
        <taxon>Citrus</taxon>
    </lineage>
</organism>
<comment type="caution">
    <text evidence="1">The sequence shown here is derived from an EMBL/GenBank/DDBJ whole genome shotgun (WGS) entry which is preliminary data.</text>
</comment>
<reference evidence="2" key="1">
    <citation type="journal article" date="2023" name="Hortic. Res.">
        <title>A chromosome-level phased genome enabling allele-level studies in sweet orange: a case study on citrus Huanglongbing tolerance.</title>
        <authorList>
            <person name="Wu B."/>
            <person name="Yu Q."/>
            <person name="Deng Z."/>
            <person name="Duan Y."/>
            <person name="Luo F."/>
            <person name="Gmitter F. Jr."/>
        </authorList>
    </citation>
    <scope>NUCLEOTIDE SEQUENCE [LARGE SCALE GENOMIC DNA]</scope>
    <source>
        <strain evidence="2">cv. Valencia</strain>
    </source>
</reference>
<accession>A0ACB8P0K0</accession>
<protein>
    <submittedName>
        <fullName evidence="1">Uncharacterized protein</fullName>
    </submittedName>
</protein>
<dbReference type="EMBL" id="CM039170">
    <property type="protein sequence ID" value="KAH9803604.1"/>
    <property type="molecule type" value="Genomic_DNA"/>
</dbReference>
<dbReference type="Proteomes" id="UP000829398">
    <property type="component" value="Chromosome 1"/>
</dbReference>
<gene>
    <name evidence="1" type="ORF">KPL71_001842</name>
</gene>
<evidence type="ECO:0000313" key="2">
    <source>
        <dbReference type="Proteomes" id="UP000829398"/>
    </source>
</evidence>
<proteinExistence type="predicted"/>
<sequence>MYSGVLRGLGNDEDEIVGYVLSTLQNRVITEDSLVPPGLRSVLFGRVTLEQLISISGRENGGPTAELAHSVLVSVCTDPCSGLMSYLKRQPNPLRGNPKRLTGLLKKLKATEISYHRDLLFAILQGRPSLASAYMSEFPYNLEDFSSPNWFASVSLAANLLSSVGMGLCFDFLDTQSQDSPSIDNPDVQSILSCICPRPFSRQIVQHWASLIQKIQNEVRTLLPDPQVLLTFLSSQSSQSRERESHLKRNAESAHVLECKSKSRKKLKTTLLNEDTDIIISKMNVDAQITIPKGSENISDTIIVDGVDTEEEIMSAILEIWGLNLCSKPAIALNDADIYFHSKILDTLKFYLNQVKLSSFLTWAISTALKSDSGQMYKLRESHLHLRNMLEDAPFEESLTSKLLRWPFASVILGKLFGKLDIPGSKLSKSSYETLNSLFQDFGNKCVENNKSRFDCKEILAAAIFYLQQLLGLCCGGLPSVISALSLLLLSDVSESAGSAFKLGHRTSLASLWSRIHCPAEANPCWRWSFYQPWKDLSLELTDLQKIDELRLKLQCRALRPGIVPASVSVATVVASFFIRLCLLHKLRMGGFAGLTLVSLSSWVRPHYLWLKHLVLKVYYKFAVCVLPVKPQFIILLAASHHWSLKKMSGVKPLGLLNLYYFIALSGNGRFCC</sequence>